<dbReference type="Gene3D" id="2.60.40.380">
    <property type="entry name" value="Purple acid phosphatase-like, N-terminal"/>
    <property type="match status" value="1"/>
</dbReference>
<gene>
    <name evidence="4" type="primary">phoD</name>
    <name evidence="4" type="ORF">RTCCBAU85039_0134</name>
    <name evidence="5" type="ORF">SAMN05216228_1003136</name>
</gene>
<dbReference type="Pfam" id="PF09423">
    <property type="entry name" value="PhoD"/>
    <property type="match status" value="1"/>
</dbReference>
<dbReference type="EMBL" id="FNXB01000001">
    <property type="protein sequence ID" value="SEH39572.1"/>
    <property type="molecule type" value="Genomic_DNA"/>
</dbReference>
<dbReference type="PANTHER" id="PTHR43606:SF1">
    <property type="entry name" value="PHOD-LIKE PHOSPHATASE METALLOPHOSPHATASE DOMAIN-CONTAINING PROTEIN"/>
    <property type="match status" value="1"/>
</dbReference>
<dbReference type="Proteomes" id="UP000198939">
    <property type="component" value="Unassembled WGS sequence"/>
</dbReference>
<dbReference type="AlphaFoldDB" id="A0A1H8F0P7"/>
<dbReference type="Gene3D" id="3.60.21.70">
    <property type="entry name" value="PhoD-like phosphatase"/>
    <property type="match status" value="1"/>
</dbReference>
<dbReference type="InterPro" id="IPR032093">
    <property type="entry name" value="PhoD_N"/>
</dbReference>
<keyword evidence="1" id="KW-0812">Transmembrane</keyword>
<protein>
    <submittedName>
        <fullName evidence="4">Alkaline phosphatase D</fullName>
        <ecNumber evidence="4">3.1.3.1</ecNumber>
    </submittedName>
</protein>
<dbReference type="InterPro" id="IPR029052">
    <property type="entry name" value="Metallo-depent_PP-like"/>
</dbReference>
<feature type="domain" description="PhoD-like phosphatase metallophosphatase" evidence="2">
    <location>
        <begin position="165"/>
        <end position="527"/>
    </location>
</feature>
<sequence length="546" mass="61409">MTAAIGSAREALSRSSRIDLGMKLTETTRRRFLSSMGAVGGLAVAGLATPYYARGSARRPVFASGVQSGDVDAKSAMIWTQVDRPARLHIEYSTSDKFANAVRVAPIDVTPQTGLAGKLLLENLPPDQEIFYRFRAADLQDINDLSEPILGRFRTAPLRKRSVRFAWSGDTAGQGWGIDDEGMRTYQTIAYHRPDFMIHSGDTIYADNPIPDEIKLGDGGVWKNRIVTEAKQDIAQTLDQFRGQWAYNLLDTHVKEFNAVCPVFYQWDDHEVLNNWSPSTDLRDDNRYTEKSVSMLASRAGRAFHEMTPIRYIADEPGRIYRKVAYGPLLDVFFVDLRSYRGPNSQAVDTNLSDGSHLLGERQVAWLKRELVRSTATWKVIACDLPIGLVIWDDYGHRRGSESISNGDNGAPLSRELEFADLLRFIRDAGIFNMVWLTADVHYTAAHYYDPSKAKFREFFPFWEFVAGPLHSGTYGPQQLDMTFGPQVKFMKAAPGGPEQNLPPSAGMQFFGLIDIDGQTEQLRVRLMDRNDTELWRTTIDPQISS</sequence>
<dbReference type="PANTHER" id="PTHR43606">
    <property type="entry name" value="PHOSPHATASE, PUTATIVE (AFU_ORTHOLOGUE AFUA_6G08710)-RELATED"/>
    <property type="match status" value="1"/>
</dbReference>
<evidence type="ECO:0000313" key="7">
    <source>
        <dbReference type="Proteomes" id="UP000198939"/>
    </source>
</evidence>
<keyword evidence="1" id="KW-1133">Transmembrane helix</keyword>
<reference evidence="6" key="2">
    <citation type="submission" date="2016-10" db="EMBL/GenBank/DDBJ databases">
        <authorList>
            <person name="Wibberg D."/>
        </authorList>
    </citation>
    <scope>NUCLEOTIDE SEQUENCE [LARGE SCALE GENOMIC DNA]</scope>
</reference>
<reference evidence="4" key="1">
    <citation type="submission" date="2016-10" db="EMBL/GenBank/DDBJ databases">
        <authorList>
            <person name="de Groot N.N."/>
        </authorList>
    </citation>
    <scope>NUCLEOTIDE SEQUENCE [LARGE SCALE GENOMIC DNA]</scope>
    <source>
        <strain evidence="4">CCBAU85039</strain>
    </source>
</reference>
<dbReference type="GO" id="GO:0004035">
    <property type="term" value="F:alkaline phosphatase activity"/>
    <property type="evidence" value="ECO:0007669"/>
    <property type="project" value="UniProtKB-EC"/>
</dbReference>
<keyword evidence="1" id="KW-0472">Membrane</keyword>
<feature type="domain" description="Phospholipase D N-terminal" evidence="3">
    <location>
        <begin position="65"/>
        <end position="155"/>
    </location>
</feature>
<evidence type="ECO:0000313" key="5">
    <source>
        <dbReference type="EMBL" id="SEN25332.1"/>
    </source>
</evidence>
<evidence type="ECO:0000313" key="4">
    <source>
        <dbReference type="EMBL" id="SEH39572.1"/>
    </source>
</evidence>
<dbReference type="InterPro" id="IPR052900">
    <property type="entry name" value="Phospholipid_Metab_Enz"/>
</dbReference>
<dbReference type="EMBL" id="FOCV01000003">
    <property type="protein sequence ID" value="SEN25332.1"/>
    <property type="molecule type" value="Genomic_DNA"/>
</dbReference>
<dbReference type="InterPro" id="IPR018946">
    <property type="entry name" value="PhoD-like_MPP"/>
</dbReference>
<dbReference type="InterPro" id="IPR006311">
    <property type="entry name" value="TAT_signal"/>
</dbReference>
<reference evidence="5 7" key="3">
    <citation type="submission" date="2016-10" db="EMBL/GenBank/DDBJ databases">
        <authorList>
            <person name="Varghese N."/>
            <person name="Submissions S."/>
        </authorList>
    </citation>
    <scope>NUCLEOTIDE SEQUENCE [LARGE SCALE GENOMIC DNA]</scope>
    <source>
        <strain evidence="5 7">CGMCC 1.7071</strain>
    </source>
</reference>
<evidence type="ECO:0000313" key="6">
    <source>
        <dbReference type="Proteomes" id="UP000183063"/>
    </source>
</evidence>
<feature type="transmembrane region" description="Helical" evidence="1">
    <location>
        <begin position="32"/>
        <end position="53"/>
    </location>
</feature>
<keyword evidence="4" id="KW-0378">Hydrolase</keyword>
<name>A0A1H8F0P7_9HYPH</name>
<accession>A0A1H8F0P7</accession>
<keyword evidence="7" id="KW-1185">Reference proteome</keyword>
<dbReference type="EC" id="3.1.3.1" evidence="4"/>
<organism evidence="4 6">
    <name type="scientific">Rhizobium tibeticum</name>
    <dbReference type="NCBI Taxonomy" id="501024"/>
    <lineage>
        <taxon>Bacteria</taxon>
        <taxon>Pseudomonadati</taxon>
        <taxon>Pseudomonadota</taxon>
        <taxon>Alphaproteobacteria</taxon>
        <taxon>Hyphomicrobiales</taxon>
        <taxon>Rhizobiaceae</taxon>
        <taxon>Rhizobium/Agrobacterium group</taxon>
        <taxon>Rhizobium</taxon>
    </lineage>
</organism>
<dbReference type="PROSITE" id="PS51318">
    <property type="entry name" value="TAT"/>
    <property type="match status" value="1"/>
</dbReference>
<dbReference type="InterPro" id="IPR038607">
    <property type="entry name" value="PhoD-like_sf"/>
</dbReference>
<dbReference type="Proteomes" id="UP000183063">
    <property type="component" value="Unassembled WGS sequence"/>
</dbReference>
<evidence type="ECO:0000256" key="1">
    <source>
        <dbReference type="SAM" id="Phobius"/>
    </source>
</evidence>
<dbReference type="STRING" id="501024.RTCCBAU85039_0134"/>
<proteinExistence type="predicted"/>
<evidence type="ECO:0000259" key="3">
    <source>
        <dbReference type="Pfam" id="PF16655"/>
    </source>
</evidence>
<evidence type="ECO:0000259" key="2">
    <source>
        <dbReference type="Pfam" id="PF09423"/>
    </source>
</evidence>
<dbReference type="Pfam" id="PF16655">
    <property type="entry name" value="PhoD_N"/>
    <property type="match status" value="1"/>
</dbReference>
<dbReference type="SUPFAM" id="SSF56300">
    <property type="entry name" value="Metallo-dependent phosphatases"/>
    <property type="match status" value="1"/>
</dbReference>